<feature type="compositionally biased region" description="Acidic residues" evidence="1">
    <location>
        <begin position="206"/>
        <end position="221"/>
    </location>
</feature>
<dbReference type="GeneTree" id="ENSGT00730000111645"/>
<dbReference type="PANTHER" id="PTHR33775:SF4">
    <property type="entry name" value="CHROMOSOME 4 OPEN READING FRAME 54"/>
    <property type="match status" value="1"/>
</dbReference>
<evidence type="ECO:0000259" key="2">
    <source>
        <dbReference type="Pfam" id="PF15232"/>
    </source>
</evidence>
<feature type="compositionally biased region" description="Acidic residues" evidence="1">
    <location>
        <begin position="104"/>
        <end position="122"/>
    </location>
</feature>
<name>A0A3B1JFK1_ASTMX</name>
<dbReference type="PANTHER" id="PTHR33775">
    <property type="entry name" value="CARDIAC-ENRICHED FHL2-INTERACTING PROTEIN-RELATED"/>
    <property type="match status" value="1"/>
</dbReference>
<dbReference type="Pfam" id="PF15232">
    <property type="entry name" value="DUF4585"/>
    <property type="match status" value="1"/>
</dbReference>
<feature type="compositionally biased region" description="Polar residues" evidence="1">
    <location>
        <begin position="1101"/>
        <end position="1112"/>
    </location>
</feature>
<reference evidence="3" key="4">
    <citation type="submission" date="2025-09" db="UniProtKB">
        <authorList>
            <consortium name="Ensembl"/>
        </authorList>
    </citation>
    <scope>IDENTIFICATION</scope>
</reference>
<dbReference type="STRING" id="7994.ENSAMXP00000040094"/>
<feature type="region of interest" description="Disordered" evidence="1">
    <location>
        <begin position="1100"/>
        <end position="1132"/>
    </location>
</feature>
<dbReference type="Ensembl" id="ENSAMXT00000056910.1">
    <property type="protein sequence ID" value="ENSAMXP00000040094.1"/>
    <property type="gene ID" value="ENSAMXG00000037906.1"/>
</dbReference>
<dbReference type="InParanoid" id="A0A3B1JFK1"/>
<feature type="domain" description="DUF4585" evidence="2">
    <location>
        <begin position="1179"/>
        <end position="1244"/>
    </location>
</feature>
<feature type="region of interest" description="Disordered" evidence="1">
    <location>
        <begin position="1301"/>
        <end position="1321"/>
    </location>
</feature>
<feature type="region of interest" description="Disordered" evidence="1">
    <location>
        <begin position="297"/>
        <end position="323"/>
    </location>
</feature>
<feature type="region of interest" description="Disordered" evidence="1">
    <location>
        <begin position="80"/>
        <end position="124"/>
    </location>
</feature>
<feature type="compositionally biased region" description="Polar residues" evidence="1">
    <location>
        <begin position="1301"/>
        <end position="1310"/>
    </location>
</feature>
<evidence type="ECO:0000256" key="1">
    <source>
        <dbReference type="SAM" id="MobiDB-lite"/>
    </source>
</evidence>
<feature type="compositionally biased region" description="Low complexity" evidence="1">
    <location>
        <begin position="784"/>
        <end position="796"/>
    </location>
</feature>
<evidence type="ECO:0000313" key="4">
    <source>
        <dbReference type="Proteomes" id="UP000018467"/>
    </source>
</evidence>
<feature type="compositionally biased region" description="Basic and acidic residues" evidence="1">
    <location>
        <begin position="94"/>
        <end position="103"/>
    </location>
</feature>
<reference evidence="4" key="1">
    <citation type="submission" date="2013-03" db="EMBL/GenBank/DDBJ databases">
        <authorList>
            <person name="Jeffery W."/>
            <person name="Warren W."/>
            <person name="Wilson R.K."/>
        </authorList>
    </citation>
    <scope>NUCLEOTIDE SEQUENCE</scope>
    <source>
        <strain evidence="4">female</strain>
    </source>
</reference>
<dbReference type="Proteomes" id="UP000018467">
    <property type="component" value="Unassembled WGS sequence"/>
</dbReference>
<organism evidence="3 4">
    <name type="scientific">Astyanax mexicanus</name>
    <name type="common">Blind cave fish</name>
    <name type="synonym">Astyanax fasciatus mexicanus</name>
    <dbReference type="NCBI Taxonomy" id="7994"/>
    <lineage>
        <taxon>Eukaryota</taxon>
        <taxon>Metazoa</taxon>
        <taxon>Chordata</taxon>
        <taxon>Craniata</taxon>
        <taxon>Vertebrata</taxon>
        <taxon>Euteleostomi</taxon>
        <taxon>Actinopterygii</taxon>
        <taxon>Neopterygii</taxon>
        <taxon>Teleostei</taxon>
        <taxon>Ostariophysi</taxon>
        <taxon>Characiformes</taxon>
        <taxon>Characoidei</taxon>
        <taxon>Acestrorhamphidae</taxon>
        <taxon>Acestrorhamphinae</taxon>
        <taxon>Astyanax</taxon>
    </lineage>
</organism>
<evidence type="ECO:0000313" key="3">
    <source>
        <dbReference type="Ensembl" id="ENSAMXP00000040094.1"/>
    </source>
</evidence>
<protein>
    <recommendedName>
        <fullName evidence="2">DUF4585 domain-containing protein</fullName>
    </recommendedName>
</protein>
<feature type="compositionally biased region" description="Basic and acidic residues" evidence="1">
    <location>
        <begin position="222"/>
        <end position="234"/>
    </location>
</feature>
<feature type="region of interest" description="Disordered" evidence="1">
    <location>
        <begin position="206"/>
        <end position="251"/>
    </location>
</feature>
<reference evidence="3" key="3">
    <citation type="submission" date="2025-08" db="UniProtKB">
        <authorList>
            <consortium name="Ensembl"/>
        </authorList>
    </citation>
    <scope>IDENTIFICATION</scope>
</reference>
<proteinExistence type="predicted"/>
<feature type="region of interest" description="Disordered" evidence="1">
    <location>
        <begin position="784"/>
        <end position="826"/>
    </location>
</feature>
<reference evidence="4" key="2">
    <citation type="journal article" date="2014" name="Nat. Commun.">
        <title>The cavefish genome reveals candidate genes for eye loss.</title>
        <authorList>
            <person name="McGaugh S.E."/>
            <person name="Gross J.B."/>
            <person name="Aken B."/>
            <person name="Blin M."/>
            <person name="Borowsky R."/>
            <person name="Chalopin D."/>
            <person name="Hinaux H."/>
            <person name="Jeffery W.R."/>
            <person name="Keene A."/>
            <person name="Ma L."/>
            <person name="Minx P."/>
            <person name="Murphy D."/>
            <person name="O'Quin K.E."/>
            <person name="Retaux S."/>
            <person name="Rohner N."/>
            <person name="Searle S.M."/>
            <person name="Stahl B.A."/>
            <person name="Tabin C."/>
            <person name="Volff J.N."/>
            <person name="Yoshizawa M."/>
            <person name="Warren W.C."/>
        </authorList>
    </citation>
    <scope>NUCLEOTIDE SEQUENCE [LARGE SCALE GENOMIC DNA]</scope>
    <source>
        <strain evidence="4">female</strain>
    </source>
</reference>
<feature type="region of interest" description="Disordered" evidence="1">
    <location>
        <begin position="382"/>
        <end position="405"/>
    </location>
</feature>
<dbReference type="InterPro" id="IPR027838">
    <property type="entry name" value="DUF4585"/>
</dbReference>
<accession>A0A3B1JFK1</accession>
<dbReference type="InterPro" id="IPR052303">
    <property type="entry name" value="CEFIP"/>
</dbReference>
<sequence>MAASPGAPAAYEPEPSYADLQELLDLRVDALRAGFNGEANHVAIVKQTTKWLAGGRAGEGALATAAKEPLVDASCAQFPAKERQESARVNGDVHGTEKKKVEKEEEAEEEEDEEGNDHDDYGDYYYGDEHLSLKSNESSEHELRVLIAAVTDDESHYITTHEIQLSELDHDADCDLSACASWDGEDEHQVYTFVDYASFEREATIVEEEEEEEGEEEEKEEEGDKNNNKKKSSDVAESAQPDIKESGSAPPGRIHLAIRATARAVNGLGGENARKEEKAREGAACLIALPGRLHIGGGRRLKGRDAHEHSSGASSAVSELDDADKEVRNLTSRAFRSLAYPYSYPYALSFSTSSESSASERGKGGVGCWSALVDLKYNKKAPHAGGDTAPQARAQQPLGARESEQRAATAALWARSGVRAPPVEVFALNGSLLSAGGAASARGGGETLELVLRRERRARPAPDGMEEPHRRAALASSLLKSVLSKKVQFERERKMERGEIGEPEKVQRLRMAKEREKQKEKEREKKKEKEREKDIEARGLSDSDISLVCLEELADVVDGSGGSSRDSPREAKKGARGGALPRSQNSAFRSWRDGELGFHEEREGARHTESDGSESGKATKMSRLFVPSIQLAGAERGSGSASASTSSAGGAGGPRAFTVKPPEIKINLRSSRGDKSEAPLTVASALAAALRSEPSERVPHFTVRDVRDNSKGKFHTPIHQVRDVRKLVKSSYHFVSLEGNEGKGGSGNGEFKSFKQGTWAKGSSASASTSASLTPIVIKCQSVNTNSSSNSKQSESLAEPSKCRSAEDAPDAPESDGPSPPALMDSSIKTQGITHVHKPAARVTPASVNQEGLTGVKIETLTAAKKQEHSDLGEKVSDSKMAALEKLQAAVKTMEQLYVFDRNEWKRKREPHPVTDSNVLSLISEEQGNAEVEQGKGGTLSAERHLAQADMSLKKEEKGTFNVSHALLNQNGPKTVLHLGGGPGKSISSMSMGQKISAPITASSVKASQVRASSSSSFSPKDVNPNSLKLPVSFKIGQTKPMTEERERPNGNEAGFTPIQFTSTADAENYLTIPVKPSVKQAGTSVGNKAVVYTFPASAGKTHTVSPPSSLGHSFDSRQNEMHQSPKRSSIVMETRSSDTPTATIYHHHLPISMPAATPQMICFSPTVQPSPVPTEHFQATQRKMLLDPTTGNYYLVDTPVQPATRRLFDPETGQYVDLPMPPQPPMTPVHMPISPLALSPGTYGHTYMFYPGYMPTTVIPARIQSQLSVQSEVEEGDKSHGGQQGDGAYMEAPYYMPSGKSVQMTSGGQHVSAGRAASNKQPVISITSQQGPRIIAPPSFDGTTMSFVVEHR</sequence>
<feature type="region of interest" description="Disordered" evidence="1">
    <location>
        <begin position="490"/>
        <end position="537"/>
    </location>
</feature>
<feature type="compositionally biased region" description="Low complexity" evidence="1">
    <location>
        <begin position="632"/>
        <end position="648"/>
    </location>
</feature>
<dbReference type="Bgee" id="ENSAMXG00000037906">
    <property type="expression patterns" value="Expressed in muscle tissue and 4 other cell types or tissues"/>
</dbReference>
<keyword evidence="4" id="KW-1185">Reference proteome</keyword>
<feature type="region of interest" description="Disordered" evidence="1">
    <location>
        <begin position="557"/>
        <end position="658"/>
    </location>
</feature>
<feature type="compositionally biased region" description="Basic and acidic residues" evidence="1">
    <location>
        <begin position="590"/>
        <end position="610"/>
    </location>
</feature>